<proteinExistence type="predicted"/>
<sequence>MLGIFGAYLLLKMEFSQNKKERKEIFKREYREAERWVSISLKQLKVFHSSLEKKLSMGPLEQVNDKLLEKTRERLGNISLSNVPDKIDEDFDALKYEFSGFDFYIDINKNELISNEEDKEQLKKELYESIERAEELNNQILEFLNIKKE</sequence>
<dbReference type="EMBL" id="FNEV01000009">
    <property type="protein sequence ID" value="SDJ66127.1"/>
    <property type="molecule type" value="Genomic_DNA"/>
</dbReference>
<keyword evidence="1" id="KW-0175">Coiled coil</keyword>
<dbReference type="STRING" id="86666.SAMN04490247_2740"/>
<feature type="coiled-coil region" evidence="1">
    <location>
        <begin position="105"/>
        <end position="139"/>
    </location>
</feature>
<accession>A0A1G8VJR4</accession>
<name>A0A1G8VJR4_9BACI</name>
<reference evidence="3" key="1">
    <citation type="submission" date="2016-10" db="EMBL/GenBank/DDBJ databases">
        <authorList>
            <person name="Varghese N."/>
            <person name="Submissions S."/>
        </authorList>
    </citation>
    <scope>NUCLEOTIDE SEQUENCE [LARGE SCALE GENOMIC DNA]</scope>
    <source>
        <strain evidence="3">DSM 4771</strain>
    </source>
</reference>
<gene>
    <name evidence="2" type="ORF">SAMN04490247_2740</name>
</gene>
<protein>
    <submittedName>
        <fullName evidence="2">Uncharacterized protein</fullName>
    </submittedName>
</protein>
<evidence type="ECO:0000313" key="3">
    <source>
        <dbReference type="Proteomes" id="UP000199225"/>
    </source>
</evidence>
<dbReference type="AlphaFoldDB" id="A0A1G8VJR4"/>
<organism evidence="2 3">
    <name type="scientific">Salimicrobium halophilum</name>
    <dbReference type="NCBI Taxonomy" id="86666"/>
    <lineage>
        <taxon>Bacteria</taxon>
        <taxon>Bacillati</taxon>
        <taxon>Bacillota</taxon>
        <taxon>Bacilli</taxon>
        <taxon>Bacillales</taxon>
        <taxon>Bacillaceae</taxon>
        <taxon>Salimicrobium</taxon>
    </lineage>
</organism>
<keyword evidence="3" id="KW-1185">Reference proteome</keyword>
<dbReference type="Proteomes" id="UP000199225">
    <property type="component" value="Unassembled WGS sequence"/>
</dbReference>
<evidence type="ECO:0000256" key="1">
    <source>
        <dbReference type="SAM" id="Coils"/>
    </source>
</evidence>
<evidence type="ECO:0000313" key="2">
    <source>
        <dbReference type="EMBL" id="SDJ66127.1"/>
    </source>
</evidence>